<name>A0ABQ2VQG8_9ACTN</name>
<reference evidence="4" key="1">
    <citation type="journal article" date="2019" name="Int. J. Syst. Evol. Microbiol.">
        <title>The Global Catalogue of Microorganisms (GCM) 10K type strain sequencing project: providing services to taxonomists for standard genome sequencing and annotation.</title>
        <authorList>
            <consortium name="The Broad Institute Genomics Platform"/>
            <consortium name="The Broad Institute Genome Sequencing Center for Infectious Disease"/>
            <person name="Wu L."/>
            <person name="Ma J."/>
        </authorList>
    </citation>
    <scope>NUCLEOTIDE SEQUENCE [LARGE SCALE GENOMIC DNA]</scope>
    <source>
        <strain evidence="4">JCM 3399</strain>
    </source>
</reference>
<dbReference type="InterPro" id="IPR024983">
    <property type="entry name" value="CHAT_dom"/>
</dbReference>
<comment type="caution">
    <text evidence="3">The sequence shown here is derived from an EMBL/GenBank/DDBJ whole genome shotgun (WGS) entry which is preliminary data.</text>
</comment>
<gene>
    <name evidence="3" type="ORF">GCM10010211_82530</name>
</gene>
<evidence type="ECO:0000313" key="3">
    <source>
        <dbReference type="EMBL" id="GGV02712.1"/>
    </source>
</evidence>
<accession>A0ABQ2VQG8</accession>
<dbReference type="InterPro" id="IPR011990">
    <property type="entry name" value="TPR-like_helical_dom_sf"/>
</dbReference>
<sequence>MIQVQPLLEMIEMGGNGGQDDQLLSALAADADRFKQTGDRGREAAARFELGRQLFLRDRGDAAHEHLRRAGEILEEDGLAVLAGQAFLGCGQAHMKEGRQKDSLQWFDRAISQFVRGRDEDGEVEASAAKLEALADLKQWSGTELSSEVIAATDHTDSSRLLVFRLAAFRYRMQERLAERDPEGGLGLARQAADIASRLGNPYTEAIFRLALAHNLQQVNKMEEAAKEYEQVLAVVQGLPDAAELEKEALVGLGATLDGDIRTGADRFLQLAQQYATSGNIGMEAQCRYQRAQALGRGQSAIDSLVRSGDTSALVDLRKERAAEFERAAERFVVVGYMRDAGWSWYQAGLEYSWLAPEYREKCYSTCGRAAECLGAAGDWWGKGLAEFVAGQALRTDTFDSEPDTRFIPALCRAEDAFKRADRPVEAAAARMTIAVVQAQSDAEEWMTTAVEALHACEQARPSLRIPKDREINDRTIVANGVRVLTSKLTKPAVTMSDDPMWSKLVWLLSESPKARSFQDQQLQDDTWSRLAADDNALSELMTRRKDLKRELTSLKRMIKAAFVAGRPESDVQTMKEELRQKESWLADIGQQVARRFQRLDHDAPERIELLSTTPVSPEELQTCLEPGEAYIGYRWNAGAPLRSIVTRTTATAGLATGVSAAFAKEAAEASRDGENLPCNDSSQAGRLIGPISADIDTLIISPESLLLGLPWHQLPSPTLTDPDATLGERYTISIVPAAGVLRHLRNNRPDAARARRDTAYLGVACDGGGDRRLLFVDQEVKATKRNHFADEPAADCLTTADCGRFLERGCSASLLHLACHAEPHGLLLSCDGIWTRPIDLLNTPGRTFGADILLLTGCSAGDFSREENNEFLGVVRQLIMVTGARAAVASVAPVPDPAGVLFADLFVSALNGKSPNRPWPTPSRPHAVAQAVAWAQQTMRRRLRAEDAKTLITGYNNPQPADPAWWSPWFVVGDPKATTSGGRTT</sequence>
<keyword evidence="1" id="KW-0175">Coiled coil</keyword>
<keyword evidence="4" id="KW-1185">Reference proteome</keyword>
<dbReference type="RefSeq" id="WP_194505914.1">
    <property type="nucleotide sequence ID" value="NZ_BMRP01000079.1"/>
</dbReference>
<organism evidence="3 4">
    <name type="scientific">Streptomyces albospinus</name>
    <dbReference type="NCBI Taxonomy" id="285515"/>
    <lineage>
        <taxon>Bacteria</taxon>
        <taxon>Bacillati</taxon>
        <taxon>Actinomycetota</taxon>
        <taxon>Actinomycetes</taxon>
        <taxon>Kitasatosporales</taxon>
        <taxon>Streptomycetaceae</taxon>
        <taxon>Streptomyces</taxon>
    </lineage>
</organism>
<dbReference type="EMBL" id="BMRP01000079">
    <property type="protein sequence ID" value="GGV02712.1"/>
    <property type="molecule type" value="Genomic_DNA"/>
</dbReference>
<protein>
    <recommendedName>
        <fullName evidence="2">CHAT domain-containing protein</fullName>
    </recommendedName>
</protein>
<dbReference type="Gene3D" id="1.25.40.10">
    <property type="entry name" value="Tetratricopeptide repeat domain"/>
    <property type="match status" value="1"/>
</dbReference>
<proteinExistence type="predicted"/>
<feature type="domain" description="CHAT" evidence="2">
    <location>
        <begin position="688"/>
        <end position="975"/>
    </location>
</feature>
<dbReference type="SUPFAM" id="SSF48452">
    <property type="entry name" value="TPR-like"/>
    <property type="match status" value="1"/>
</dbReference>
<feature type="coiled-coil region" evidence="1">
    <location>
        <begin position="531"/>
        <end position="558"/>
    </location>
</feature>
<evidence type="ECO:0000256" key="1">
    <source>
        <dbReference type="SAM" id="Coils"/>
    </source>
</evidence>
<evidence type="ECO:0000259" key="2">
    <source>
        <dbReference type="Pfam" id="PF12770"/>
    </source>
</evidence>
<evidence type="ECO:0000313" key="4">
    <source>
        <dbReference type="Proteomes" id="UP000654471"/>
    </source>
</evidence>
<dbReference type="Proteomes" id="UP000654471">
    <property type="component" value="Unassembled WGS sequence"/>
</dbReference>
<dbReference type="Pfam" id="PF12770">
    <property type="entry name" value="CHAT"/>
    <property type="match status" value="1"/>
</dbReference>